<dbReference type="AlphaFoldDB" id="A0A0B8QD57"/>
<reference evidence="1 2" key="1">
    <citation type="submission" date="2015-01" db="EMBL/GenBank/DDBJ databases">
        <title>Vibrio sp. C94 JCM 19241 whole genome shotgun sequence.</title>
        <authorList>
            <person name="Sawabe T."/>
            <person name="Meirelles P."/>
            <person name="Feng G."/>
            <person name="Sayaka M."/>
            <person name="Hattori M."/>
            <person name="Ohkuma M."/>
        </authorList>
    </citation>
    <scope>NUCLEOTIDE SEQUENCE [LARGE SCALE GENOMIC DNA]</scope>
    <source>
        <strain evidence="2">JCM 19241</strain>
    </source>
</reference>
<evidence type="ECO:0000313" key="1">
    <source>
        <dbReference type="EMBL" id="GAM74847.1"/>
    </source>
</evidence>
<dbReference type="PROSITE" id="PS51257">
    <property type="entry name" value="PROKAR_LIPOPROTEIN"/>
    <property type="match status" value="1"/>
</dbReference>
<sequence length="418" mass="46920">MKKLLLTAAVAVTLVGCNSSSKDKNDPVTPAPVINPENILGTNSIRINEDATVSYMIEEQQIEDNDWVSVMGTPVTAYLAKEEFEQDHYLLVNLIEPSITILEESGVEKENDWYLEVVMDAPELSARALINYYADGSVEVLNTKGESLEQFYSWSEMLIQSEYIKGATVSPITREFGDIAVEGNFFYHSSTEELVLMGIVDTFEEFSPLILGEGPIEPADPIEPIDPTDPAPGEPIKDPEDETPLIQPIIPLKNIHDTTTKVIKRDGSVSVMVDEATQDEFGIDKGNQRFTIYTPSSNLIQKGKLEDYTEPKIDVVDEFGQNQDKWFVNIYINDDGANQTLTYTANGVVRHQQTGQVYGDWEQALQEVGHVEVRTNYNERTGLSSFRVGNFMFRSSDTTEVVEGDWFHFNEYQVAIDK</sequence>
<organism evidence="1 2">
    <name type="scientific">Vibrio ishigakensis</name>
    <dbReference type="NCBI Taxonomy" id="1481914"/>
    <lineage>
        <taxon>Bacteria</taxon>
        <taxon>Pseudomonadati</taxon>
        <taxon>Pseudomonadota</taxon>
        <taxon>Gammaproteobacteria</taxon>
        <taxon>Vibrionales</taxon>
        <taxon>Vibrionaceae</taxon>
        <taxon>Vibrio</taxon>
    </lineage>
</organism>
<dbReference type="EMBL" id="BBSC01000003">
    <property type="protein sequence ID" value="GAM74847.1"/>
    <property type="molecule type" value="Genomic_DNA"/>
</dbReference>
<gene>
    <name evidence="1" type="ORF">JCM19241_1190</name>
</gene>
<reference evidence="1 2" key="2">
    <citation type="submission" date="2015-01" db="EMBL/GenBank/DDBJ databases">
        <authorList>
            <consortium name="NBRP consortium"/>
            <person name="Sawabe T."/>
            <person name="Meirelles P."/>
            <person name="Feng G."/>
            <person name="Sayaka M."/>
            <person name="Hattori M."/>
            <person name="Ohkuma M."/>
        </authorList>
    </citation>
    <scope>NUCLEOTIDE SEQUENCE [LARGE SCALE GENOMIC DNA]</scope>
    <source>
        <strain evidence="2">JCM 19241</strain>
    </source>
</reference>
<protein>
    <submittedName>
        <fullName evidence="1">Uncharacterized protein</fullName>
    </submittedName>
</protein>
<dbReference type="Proteomes" id="UP000031666">
    <property type="component" value="Unassembled WGS sequence"/>
</dbReference>
<proteinExistence type="predicted"/>
<name>A0A0B8QD57_9VIBR</name>
<accession>A0A0B8QD57</accession>
<evidence type="ECO:0000313" key="2">
    <source>
        <dbReference type="Proteomes" id="UP000031666"/>
    </source>
</evidence>
<comment type="caution">
    <text evidence="1">The sequence shown here is derived from an EMBL/GenBank/DDBJ whole genome shotgun (WGS) entry which is preliminary data.</text>
</comment>